<sequence length="697" mass="70886">MKTVTGAKTLLGNRYRLESEVARGAIGAVWRAYDTQANEWVAVKILRPEAAEVPELKDGFLGEAELLAGLEHPSVIRVKNLVTDRGVLAIAMELVAGPDLRRRLRAEGPLPPAVAAEVVAQVADALAYVHASGIVHGDVKPGNLLVPTDGGPVRLADFGVARRLDRPAGPTHATPEYVSPEVVAGGTPSPAADVYALGVVLFELICGRSPYRGGSPNEVLRRHADCVAVPPPGMPAALWPVIEACMEIDPRMRPTAASIVGRLRAAEGALDGFEPLPRLPAEAVTFWQRSAEQTAPVQAPVRRVDWVPLPTAPTSPAAASAALMMAVPIGELPTEPHGVADLPTEQYGAADLSTAAPDVAELPTQAISDLSEVPVVPDKAVLSDATTPADASADAAPSTGTSPADGSADAAFSSGTSPADGSADAAPSSGATAADESVEVAAEVVAPLWADAALAADMIIPPQREGSPDEPPTVLRFEAAPPASDDEPATQIVSASAADAPAVASVPIASYISEISEMYDAEPTAVVGSYEPARPAAAGGFEPVRPAVEGDFEPLSQFAEEEPPTQPHSGDAARRQRRLLAGVGGALLLIVVLAVGGVLLLTGGDQKAGGGGDKKVNVTTPAPAGSGSAGAAPGASATPETSAPGEPGETATEPGEKKPTKKPTPTPTPTKTGLPGIGDPMPSFPSMPAFPSFPTFG</sequence>
<keyword evidence="11" id="KW-1185">Reference proteome</keyword>
<evidence type="ECO:0000256" key="2">
    <source>
        <dbReference type="ARBA" id="ARBA00022527"/>
    </source>
</evidence>
<evidence type="ECO:0000313" key="10">
    <source>
        <dbReference type="EMBL" id="GAA4257977.1"/>
    </source>
</evidence>
<dbReference type="Pfam" id="PF00069">
    <property type="entry name" value="Pkinase"/>
    <property type="match status" value="1"/>
</dbReference>
<feature type="compositionally biased region" description="Low complexity" evidence="7">
    <location>
        <begin position="680"/>
        <end position="697"/>
    </location>
</feature>
<dbReference type="Gene3D" id="1.10.510.10">
    <property type="entry name" value="Transferase(Phosphotransferase) domain 1"/>
    <property type="match status" value="1"/>
</dbReference>
<dbReference type="SMART" id="SM00220">
    <property type="entry name" value="S_TKc"/>
    <property type="match status" value="1"/>
</dbReference>
<dbReference type="Proteomes" id="UP001500620">
    <property type="component" value="Unassembled WGS sequence"/>
</dbReference>
<feature type="region of interest" description="Disordered" evidence="7">
    <location>
        <begin position="603"/>
        <end position="697"/>
    </location>
</feature>
<dbReference type="InterPro" id="IPR011009">
    <property type="entry name" value="Kinase-like_dom_sf"/>
</dbReference>
<dbReference type="RefSeq" id="WP_345134919.1">
    <property type="nucleotide sequence ID" value="NZ_BAABAT010000029.1"/>
</dbReference>
<keyword evidence="5" id="KW-0418">Kinase</keyword>
<dbReference type="PANTHER" id="PTHR43289">
    <property type="entry name" value="MITOGEN-ACTIVATED PROTEIN KINASE KINASE KINASE 20-RELATED"/>
    <property type="match status" value="1"/>
</dbReference>
<dbReference type="CDD" id="cd14014">
    <property type="entry name" value="STKc_PknB_like"/>
    <property type="match status" value="1"/>
</dbReference>
<keyword evidence="2" id="KW-0723">Serine/threonine-protein kinase</keyword>
<keyword evidence="8" id="KW-1133">Transmembrane helix</keyword>
<evidence type="ECO:0000256" key="7">
    <source>
        <dbReference type="SAM" id="MobiDB-lite"/>
    </source>
</evidence>
<name>A0ABP8DK24_9ACTN</name>
<feature type="region of interest" description="Disordered" evidence="7">
    <location>
        <begin position="384"/>
        <end position="431"/>
    </location>
</feature>
<evidence type="ECO:0000313" key="11">
    <source>
        <dbReference type="Proteomes" id="UP001500620"/>
    </source>
</evidence>
<keyword evidence="8" id="KW-0472">Membrane</keyword>
<organism evidence="10 11">
    <name type="scientific">Dactylosporangium darangshiense</name>
    <dbReference type="NCBI Taxonomy" id="579108"/>
    <lineage>
        <taxon>Bacteria</taxon>
        <taxon>Bacillati</taxon>
        <taxon>Actinomycetota</taxon>
        <taxon>Actinomycetes</taxon>
        <taxon>Micromonosporales</taxon>
        <taxon>Micromonosporaceae</taxon>
        <taxon>Dactylosporangium</taxon>
    </lineage>
</organism>
<evidence type="ECO:0000259" key="9">
    <source>
        <dbReference type="PROSITE" id="PS50011"/>
    </source>
</evidence>
<proteinExistence type="predicted"/>
<dbReference type="Gene3D" id="3.30.200.20">
    <property type="entry name" value="Phosphorylase Kinase, domain 1"/>
    <property type="match status" value="1"/>
</dbReference>
<dbReference type="InterPro" id="IPR008271">
    <property type="entry name" value="Ser/Thr_kinase_AS"/>
</dbReference>
<protein>
    <recommendedName>
        <fullName evidence="1">non-specific serine/threonine protein kinase</fullName>
        <ecNumber evidence="1">2.7.11.1</ecNumber>
    </recommendedName>
</protein>
<dbReference type="EC" id="2.7.11.1" evidence="1"/>
<accession>A0ABP8DK24</accession>
<evidence type="ECO:0000256" key="3">
    <source>
        <dbReference type="ARBA" id="ARBA00022679"/>
    </source>
</evidence>
<dbReference type="PROSITE" id="PS50011">
    <property type="entry name" value="PROTEIN_KINASE_DOM"/>
    <property type="match status" value="1"/>
</dbReference>
<dbReference type="PROSITE" id="PS00108">
    <property type="entry name" value="PROTEIN_KINASE_ST"/>
    <property type="match status" value="1"/>
</dbReference>
<comment type="caution">
    <text evidence="10">The sequence shown here is derived from an EMBL/GenBank/DDBJ whole genome shotgun (WGS) entry which is preliminary data.</text>
</comment>
<evidence type="ECO:0000256" key="8">
    <source>
        <dbReference type="SAM" id="Phobius"/>
    </source>
</evidence>
<dbReference type="InterPro" id="IPR000719">
    <property type="entry name" value="Prot_kinase_dom"/>
</dbReference>
<keyword evidence="6" id="KW-0067">ATP-binding</keyword>
<feature type="domain" description="Protein kinase" evidence="9">
    <location>
        <begin position="15"/>
        <end position="270"/>
    </location>
</feature>
<evidence type="ECO:0000256" key="4">
    <source>
        <dbReference type="ARBA" id="ARBA00022741"/>
    </source>
</evidence>
<feature type="compositionally biased region" description="Low complexity" evidence="7">
    <location>
        <begin position="619"/>
        <end position="653"/>
    </location>
</feature>
<gene>
    <name evidence="10" type="ORF">GCM10022255_076920</name>
</gene>
<keyword evidence="4" id="KW-0547">Nucleotide-binding</keyword>
<dbReference type="EMBL" id="BAABAT010000029">
    <property type="protein sequence ID" value="GAA4257977.1"/>
    <property type="molecule type" value="Genomic_DNA"/>
</dbReference>
<keyword evidence="3" id="KW-0808">Transferase</keyword>
<evidence type="ECO:0000256" key="6">
    <source>
        <dbReference type="ARBA" id="ARBA00022840"/>
    </source>
</evidence>
<reference evidence="11" key="1">
    <citation type="journal article" date="2019" name="Int. J. Syst. Evol. Microbiol.">
        <title>The Global Catalogue of Microorganisms (GCM) 10K type strain sequencing project: providing services to taxonomists for standard genome sequencing and annotation.</title>
        <authorList>
            <consortium name="The Broad Institute Genomics Platform"/>
            <consortium name="The Broad Institute Genome Sequencing Center for Infectious Disease"/>
            <person name="Wu L."/>
            <person name="Ma J."/>
        </authorList>
    </citation>
    <scope>NUCLEOTIDE SEQUENCE [LARGE SCALE GENOMIC DNA]</scope>
    <source>
        <strain evidence="11">JCM 17441</strain>
    </source>
</reference>
<feature type="transmembrane region" description="Helical" evidence="8">
    <location>
        <begin position="579"/>
        <end position="601"/>
    </location>
</feature>
<keyword evidence="8" id="KW-0812">Transmembrane</keyword>
<evidence type="ECO:0000256" key="5">
    <source>
        <dbReference type="ARBA" id="ARBA00022777"/>
    </source>
</evidence>
<dbReference type="PANTHER" id="PTHR43289:SF6">
    <property type="entry name" value="SERINE_THREONINE-PROTEIN KINASE NEKL-3"/>
    <property type="match status" value="1"/>
</dbReference>
<dbReference type="SUPFAM" id="SSF56112">
    <property type="entry name" value="Protein kinase-like (PK-like)"/>
    <property type="match status" value="1"/>
</dbReference>
<evidence type="ECO:0000256" key="1">
    <source>
        <dbReference type="ARBA" id="ARBA00012513"/>
    </source>
</evidence>